<proteinExistence type="predicted"/>
<accession>A0AAU8NGR2</accession>
<dbReference type="EMBL" id="CP159992">
    <property type="protein sequence ID" value="XCP97127.1"/>
    <property type="molecule type" value="Genomic_DNA"/>
</dbReference>
<evidence type="ECO:0000313" key="1">
    <source>
        <dbReference type="EMBL" id="XCP97127.1"/>
    </source>
</evidence>
<gene>
    <name evidence="1" type="ORF">ABXS70_10680</name>
</gene>
<reference evidence="1" key="1">
    <citation type="submission" date="2024-05" db="EMBL/GenBank/DDBJ databases">
        <title>Draft genome assemblies of 36 bacteria isolated from hibernating arctic ground squirrels.</title>
        <authorList>
            <person name="McKee H."/>
            <person name="Mullen L."/>
            <person name="Drown D.M."/>
            <person name="Duddleston K.N."/>
        </authorList>
    </citation>
    <scope>NUCLEOTIDE SEQUENCE</scope>
    <source>
        <strain evidence="1">AN1007</strain>
    </source>
</reference>
<dbReference type="RefSeq" id="WP_366295689.1">
    <property type="nucleotide sequence ID" value="NZ_CP159992.1"/>
</dbReference>
<name>A0AAU8NGR2_9BACL</name>
<organism evidence="1">
    <name type="scientific">Paenibacillus sp. AN1007</name>
    <dbReference type="NCBI Taxonomy" id="3151385"/>
    <lineage>
        <taxon>Bacteria</taxon>
        <taxon>Bacillati</taxon>
        <taxon>Bacillota</taxon>
        <taxon>Bacilli</taxon>
        <taxon>Bacillales</taxon>
        <taxon>Paenibacillaceae</taxon>
        <taxon>Paenibacillus</taxon>
    </lineage>
</organism>
<protein>
    <submittedName>
        <fullName evidence="1">Uncharacterized protein</fullName>
    </submittedName>
</protein>
<dbReference type="AlphaFoldDB" id="A0AAU8NGR2"/>
<sequence length="94" mass="10324">MLDDEVPHMFTHLSRQHHRMEKGLSLNFTPETEGEHAGLTARLNTSASPGSAWGCTPPSSVQRTPALLTMKESIIPIPKEMPYESTTTTTTTTT</sequence>